<keyword evidence="3" id="KW-1185">Reference proteome</keyword>
<proteinExistence type="predicted"/>
<evidence type="ECO:0000256" key="1">
    <source>
        <dbReference type="SAM" id="MobiDB-lite"/>
    </source>
</evidence>
<comment type="caution">
    <text evidence="2">The sequence shown here is derived from an EMBL/GenBank/DDBJ whole genome shotgun (WGS) entry which is preliminary data.</text>
</comment>
<evidence type="ECO:0000313" key="2">
    <source>
        <dbReference type="EMBL" id="CAG7821763.1"/>
    </source>
</evidence>
<dbReference type="EMBL" id="CAJVCH010520129">
    <property type="protein sequence ID" value="CAG7821763.1"/>
    <property type="molecule type" value="Genomic_DNA"/>
</dbReference>
<sequence length="88" mass="10306">MTRAQAFRFETSTLEDHRAEMVDFLIPSEETLPEGTLDNDERCALHWMLSHSLITTLQDDEERDQPQYNKGYLRANRETGKQQSFLSD</sequence>
<organism evidence="2 3">
    <name type="scientific">Allacma fusca</name>
    <dbReference type="NCBI Taxonomy" id="39272"/>
    <lineage>
        <taxon>Eukaryota</taxon>
        <taxon>Metazoa</taxon>
        <taxon>Ecdysozoa</taxon>
        <taxon>Arthropoda</taxon>
        <taxon>Hexapoda</taxon>
        <taxon>Collembola</taxon>
        <taxon>Symphypleona</taxon>
        <taxon>Sminthuridae</taxon>
        <taxon>Allacma</taxon>
    </lineage>
</organism>
<dbReference type="AlphaFoldDB" id="A0A8J2LFM4"/>
<dbReference type="Proteomes" id="UP000708208">
    <property type="component" value="Unassembled WGS sequence"/>
</dbReference>
<accession>A0A8J2LFM4</accession>
<protein>
    <submittedName>
        <fullName evidence="2">Uncharacterized protein</fullName>
    </submittedName>
</protein>
<reference evidence="2" key="1">
    <citation type="submission" date="2021-06" db="EMBL/GenBank/DDBJ databases">
        <authorList>
            <person name="Hodson N. C."/>
            <person name="Mongue J. A."/>
            <person name="Jaron S. K."/>
        </authorList>
    </citation>
    <scope>NUCLEOTIDE SEQUENCE</scope>
</reference>
<evidence type="ECO:0000313" key="3">
    <source>
        <dbReference type="Proteomes" id="UP000708208"/>
    </source>
</evidence>
<gene>
    <name evidence="2" type="ORF">AFUS01_LOCUS32077</name>
</gene>
<name>A0A8J2LFM4_9HEXA</name>
<dbReference type="OrthoDB" id="10256829at2759"/>
<feature type="non-terminal residue" evidence="2">
    <location>
        <position position="88"/>
    </location>
</feature>
<feature type="region of interest" description="Disordered" evidence="1">
    <location>
        <begin position="58"/>
        <end position="88"/>
    </location>
</feature>